<proteinExistence type="predicted"/>
<gene>
    <name evidence="2" type="ORF">H9647_14350</name>
</gene>
<sequence length="120" mass="13917">MSCEKALEQYIEATNTHEFSNVKNMIDDNAVYWFTNKTCVTLNEIQEYFEASWDLVKDEVYSLTDINWIAVDENSATCIYTYHWEGFIDGKFVSGKGRGTNVFVKISNDVWKIAHEHLST</sequence>
<dbReference type="InterPro" id="IPR027843">
    <property type="entry name" value="DUF4440"/>
</dbReference>
<accession>A0ABR8T121</accession>
<dbReference type="RefSeq" id="WP_191801078.1">
    <property type="nucleotide sequence ID" value="NZ_JACSQL010000006.1"/>
</dbReference>
<organism evidence="2 3">
    <name type="scientific">Paenibacillus gallinarum</name>
    <dbReference type="NCBI Taxonomy" id="2762232"/>
    <lineage>
        <taxon>Bacteria</taxon>
        <taxon>Bacillati</taxon>
        <taxon>Bacillota</taxon>
        <taxon>Bacilli</taxon>
        <taxon>Bacillales</taxon>
        <taxon>Paenibacillaceae</taxon>
        <taxon>Paenibacillus</taxon>
    </lineage>
</organism>
<evidence type="ECO:0000313" key="2">
    <source>
        <dbReference type="EMBL" id="MBD7969253.1"/>
    </source>
</evidence>
<dbReference type="InterPro" id="IPR032710">
    <property type="entry name" value="NTF2-like_dom_sf"/>
</dbReference>
<dbReference type="Pfam" id="PF14534">
    <property type="entry name" value="DUF4440"/>
    <property type="match status" value="1"/>
</dbReference>
<evidence type="ECO:0000313" key="3">
    <source>
        <dbReference type="Proteomes" id="UP000608071"/>
    </source>
</evidence>
<comment type="caution">
    <text evidence="2">The sequence shown here is derived from an EMBL/GenBank/DDBJ whole genome shotgun (WGS) entry which is preliminary data.</text>
</comment>
<feature type="domain" description="DUF4440" evidence="1">
    <location>
        <begin position="5"/>
        <end position="113"/>
    </location>
</feature>
<dbReference type="Gene3D" id="3.10.450.50">
    <property type="match status" value="1"/>
</dbReference>
<protein>
    <submittedName>
        <fullName evidence="2">Nuclear transport factor 2 family protein</fullName>
    </submittedName>
</protein>
<keyword evidence="3" id="KW-1185">Reference proteome</keyword>
<name>A0ABR8T121_9BACL</name>
<dbReference type="EMBL" id="JACSQL010000006">
    <property type="protein sequence ID" value="MBD7969253.1"/>
    <property type="molecule type" value="Genomic_DNA"/>
</dbReference>
<reference evidence="2 3" key="1">
    <citation type="submission" date="2020-08" db="EMBL/GenBank/DDBJ databases">
        <title>A Genomic Blueprint of the Chicken Gut Microbiome.</title>
        <authorList>
            <person name="Gilroy R."/>
            <person name="Ravi A."/>
            <person name="Getino M."/>
            <person name="Pursley I."/>
            <person name="Horton D.L."/>
            <person name="Alikhan N.-F."/>
            <person name="Baker D."/>
            <person name="Gharbi K."/>
            <person name="Hall N."/>
            <person name="Watson M."/>
            <person name="Adriaenssens E.M."/>
            <person name="Foster-Nyarko E."/>
            <person name="Jarju S."/>
            <person name="Secka A."/>
            <person name="Antonio M."/>
            <person name="Oren A."/>
            <person name="Chaudhuri R."/>
            <person name="La Ragione R.M."/>
            <person name="Hildebrand F."/>
            <person name="Pallen M.J."/>
        </authorList>
    </citation>
    <scope>NUCLEOTIDE SEQUENCE [LARGE SCALE GENOMIC DNA]</scope>
    <source>
        <strain evidence="2 3">Sa2BVA9</strain>
    </source>
</reference>
<dbReference type="SUPFAM" id="SSF54427">
    <property type="entry name" value="NTF2-like"/>
    <property type="match status" value="1"/>
</dbReference>
<dbReference type="Proteomes" id="UP000608071">
    <property type="component" value="Unassembled WGS sequence"/>
</dbReference>
<evidence type="ECO:0000259" key="1">
    <source>
        <dbReference type="Pfam" id="PF14534"/>
    </source>
</evidence>